<gene>
    <name evidence="2" type="ORF">EOS_05070</name>
</gene>
<dbReference type="Proteomes" id="UP000035963">
    <property type="component" value="Unassembled WGS sequence"/>
</dbReference>
<reference evidence="2 3" key="1">
    <citation type="journal article" date="2015" name="Genome Announc.">
        <title>Draft Genome Sequence of Burkholderia sp. Strain PML1(12), an Ectomycorrhizosphere-Inhabiting Bacterium with Effective Mineral-Weathering Ability.</title>
        <authorList>
            <person name="Uroz S."/>
            <person name="Oger P."/>
        </authorList>
    </citation>
    <scope>NUCLEOTIDE SEQUENCE [LARGE SCALE GENOMIC DNA]</scope>
    <source>
        <strain evidence="3">PML1(12)</strain>
    </source>
</reference>
<keyword evidence="1" id="KW-0472">Membrane</keyword>
<protein>
    <recommendedName>
        <fullName evidence="4">Anti-sigma factor</fullName>
    </recommendedName>
</protein>
<accession>A0A0J1G509</accession>
<name>A0A0J1G509_9BURK</name>
<evidence type="ECO:0000256" key="1">
    <source>
        <dbReference type="SAM" id="Phobius"/>
    </source>
</evidence>
<keyword evidence="3" id="KW-1185">Reference proteome</keyword>
<dbReference type="EMBL" id="AEJF01000042">
    <property type="protein sequence ID" value="KLU27283.1"/>
    <property type="molecule type" value="Genomic_DNA"/>
</dbReference>
<dbReference type="AlphaFoldDB" id="A0A0J1G509"/>
<evidence type="ECO:0000313" key="2">
    <source>
        <dbReference type="EMBL" id="KLU27283.1"/>
    </source>
</evidence>
<feature type="transmembrane region" description="Helical" evidence="1">
    <location>
        <begin position="89"/>
        <end position="118"/>
    </location>
</feature>
<evidence type="ECO:0000313" key="3">
    <source>
        <dbReference type="Proteomes" id="UP000035963"/>
    </source>
</evidence>
<comment type="caution">
    <text evidence="2">The sequence shown here is derived from an EMBL/GenBank/DDBJ whole genome shotgun (WGS) entry which is preliminary data.</text>
</comment>
<organism evidence="2 3">
    <name type="scientific">Caballeronia mineralivorans PML1(12)</name>
    <dbReference type="NCBI Taxonomy" id="908627"/>
    <lineage>
        <taxon>Bacteria</taxon>
        <taxon>Pseudomonadati</taxon>
        <taxon>Pseudomonadota</taxon>
        <taxon>Betaproteobacteria</taxon>
        <taxon>Burkholderiales</taxon>
        <taxon>Burkholderiaceae</taxon>
        <taxon>Caballeronia</taxon>
    </lineage>
</organism>
<dbReference type="PATRIC" id="fig|908627.4.peg.1120"/>
<dbReference type="RefSeq" id="WP_047845514.1">
    <property type="nucleotide sequence ID" value="NZ_AEJF01000042.1"/>
</dbReference>
<sequence length="146" mass="15507">MTPERFRRLTEAYGAMPEHWPLAERAEAKALLAQRDPAVLAALAEARLLDLVLSRHDVAAPDSDLIRRILASAPSASPRQAASWKRPNWWISGAGLVGVGVAGIAAGVLAISLTAPFYGSGANPPSLFDQTGESTVFSNASDWSDQ</sequence>
<keyword evidence="1" id="KW-1133">Transmembrane helix</keyword>
<evidence type="ECO:0008006" key="4">
    <source>
        <dbReference type="Google" id="ProtNLM"/>
    </source>
</evidence>
<proteinExistence type="predicted"/>
<dbReference type="OrthoDB" id="7018445at2"/>
<keyword evidence="1" id="KW-0812">Transmembrane</keyword>